<proteinExistence type="predicted"/>
<reference evidence="1 2" key="1">
    <citation type="journal article" date="2006" name="Appl. Environ. Microbiol.">
        <title>Genome sequence of the chemolithoautotrophic nitrite-oxidizing bacterium Nitrobacter winogradskyi Nb-255.</title>
        <authorList>
            <person name="Starkenburg S.R."/>
            <person name="Chain P.S."/>
            <person name="Sayavedra-Soto L.A."/>
            <person name="Hauser L."/>
            <person name="Land M.L."/>
            <person name="Larimer F.W."/>
            <person name="Malfatti S.A."/>
            <person name="Klotz M.G."/>
            <person name="Bottomley P.J."/>
            <person name="Arp D.J."/>
            <person name="Hickey W.J."/>
        </authorList>
    </citation>
    <scope>NUCLEOTIDE SEQUENCE [LARGE SCALE GENOMIC DNA]</scope>
    <source>
        <strain evidence="2">ATCC 25391 / DSM 10237 / CIP 104748 / NCIMB 11846 / Nb-255</strain>
    </source>
</reference>
<sequence length="125" mass="14670">MSNWSAYWRMPSPKQMEKLAREQRQIQTPDGEPDGWWDSVLNDPRATGAPRLPIQQCRLNEIPRDVLRVECFRCMRIVEIEKADAIRLYGPHAIWKDVGRKLLDDGCKHRTGRHEEDGCWPDWTG</sequence>
<dbReference type="EMBL" id="CP000115">
    <property type="protein sequence ID" value="ABA04873.1"/>
    <property type="molecule type" value="Genomic_DNA"/>
</dbReference>
<dbReference type="AlphaFoldDB" id="Q3SS68"/>
<gene>
    <name evidence="1" type="ordered locus">Nwi_1612</name>
</gene>
<dbReference type="eggNOG" id="ENOG5030X5N">
    <property type="taxonomic scope" value="Bacteria"/>
</dbReference>
<evidence type="ECO:0000313" key="2">
    <source>
        <dbReference type="Proteomes" id="UP000002531"/>
    </source>
</evidence>
<name>Q3SS68_NITWN</name>
<keyword evidence="2" id="KW-1185">Reference proteome</keyword>
<dbReference type="KEGG" id="nwi:Nwi_1612"/>
<dbReference type="OrthoDB" id="8251404at2"/>
<organism evidence="1 2">
    <name type="scientific">Nitrobacter winogradskyi (strain ATCC 25391 / DSM 10237 / CIP 104748 / NCIMB 11846 / Nb-255)</name>
    <dbReference type="NCBI Taxonomy" id="323098"/>
    <lineage>
        <taxon>Bacteria</taxon>
        <taxon>Pseudomonadati</taxon>
        <taxon>Pseudomonadota</taxon>
        <taxon>Alphaproteobacteria</taxon>
        <taxon>Hyphomicrobiales</taxon>
        <taxon>Nitrobacteraceae</taxon>
        <taxon>Nitrobacter</taxon>
    </lineage>
</organism>
<protein>
    <submittedName>
        <fullName evidence="1">Uncharacterized protein</fullName>
    </submittedName>
</protein>
<accession>Q3SS68</accession>
<dbReference type="HOGENOM" id="CLU_127514_0_0_5"/>
<dbReference type="Proteomes" id="UP000002531">
    <property type="component" value="Chromosome"/>
</dbReference>
<evidence type="ECO:0000313" key="1">
    <source>
        <dbReference type="EMBL" id="ABA04873.1"/>
    </source>
</evidence>
<dbReference type="RefSeq" id="WP_011314877.1">
    <property type="nucleotide sequence ID" value="NC_007406.1"/>
</dbReference>